<evidence type="ECO:0000256" key="4">
    <source>
        <dbReference type="ARBA" id="ARBA00023242"/>
    </source>
</evidence>
<dbReference type="GO" id="GO:0006397">
    <property type="term" value="P:mRNA processing"/>
    <property type="evidence" value="ECO:0007669"/>
    <property type="project" value="InterPro"/>
</dbReference>
<protein>
    <recommendedName>
        <fullName evidence="3">THO complex subunit 2</fullName>
    </recommendedName>
</protein>
<dbReference type="Pfam" id="PF11732">
    <property type="entry name" value="Thoc2"/>
    <property type="match status" value="1"/>
</dbReference>
<dbReference type="InterPro" id="IPR032302">
    <property type="entry name" value="THOC2_N"/>
</dbReference>
<feature type="compositionally biased region" description="Basic and acidic residues" evidence="6">
    <location>
        <begin position="1551"/>
        <end position="1576"/>
    </location>
</feature>
<dbReference type="GO" id="GO:0003729">
    <property type="term" value="F:mRNA binding"/>
    <property type="evidence" value="ECO:0007669"/>
    <property type="project" value="TreeGrafter"/>
</dbReference>
<evidence type="ECO:0000259" key="8">
    <source>
        <dbReference type="Pfam" id="PF11732"/>
    </source>
</evidence>
<dbReference type="InterPro" id="IPR040007">
    <property type="entry name" value="Tho2"/>
</dbReference>
<feature type="domain" description="THO complex subunitTHOC2 C-terminal" evidence="7">
    <location>
        <begin position="917"/>
        <end position="1083"/>
    </location>
</feature>
<evidence type="ECO:0000313" key="10">
    <source>
        <dbReference type="EMBL" id="SCW03512.1"/>
    </source>
</evidence>
<feature type="compositionally biased region" description="Basic and acidic residues" evidence="6">
    <location>
        <begin position="1400"/>
        <end position="1424"/>
    </location>
</feature>
<dbReference type="Proteomes" id="UP000190831">
    <property type="component" value="Chromosome G"/>
</dbReference>
<reference evidence="10 11" key="1">
    <citation type="submission" date="2016-03" db="EMBL/GenBank/DDBJ databases">
        <authorList>
            <person name="Devillers H."/>
        </authorList>
    </citation>
    <scope>NUCLEOTIDE SEQUENCE [LARGE SCALE GENOMIC DNA]</scope>
    <source>
        <strain evidence="10">CBS 6772</strain>
    </source>
</reference>
<sequence>MTSLAAKINSLVKAEINLSSNRAVLNDSFLSDWESNCVKLVTEINGTEDYKTKKDKLQALFFDVLLLTSNAATDVSIDIRLMGSLIADVCASDRNRSAKLFISMVNSFPEKSDRLGSLLTSLTGMEDALCTYVSDDKLLERTGKFTSKQRSMFKKCLLESRYIIKKYNLLCEHSVGFSSLITMLIVAYCDPDKNSKCKFYWNQLQYIIGKYSLDPIRALDVILTVSSQYITHDHKFFISLLKKSDYWPHNIANALNADQLHVGGNITAAQVLVFHLKELNPSIEYFDMCCILIKSGFVSFMSIFVNLGPDDATITSFLNDYYHHLEAESMKGVSNPLAMAAALTDDTDENGDISKSNNDEDATKKVQESENDKTNEVPLNKPAQILSTGKMLLLERLLAHGLYHPLFFAYEKYPNLIFLSDNIVKLLARLFEFMIEPLYSKVVFNSGVYSDCGSAHESSVSRKICFHKYTTHDIFRHDEINTKFAFYYQEWCENLQIALTTGDLFSLSHEFLTMLGPHLGKCPNIITKLCRIGSSDLQKLNESEMLQKWIDFFRKFIFPALPLVERNVIVINEAFGLMKRFPFEKRYYLYNEMSSKLSEDNLFIKVAYNKAQREARSALKSLSIDNINQQAKKIARLISSNPLSTLIPTVNQIENYDKVSDLVVTTSAYFNDYAYDVLQYILLSKLSSGRQAVQSDGVNLMMWVQRLAVFVARLAKSSPKMDITNIIAYVIKTLHEGNVIAITILKEIILKVGGIKGLNDINTKLLLMLNAGKPLQIAARRVIQDTRDQNMSPSRKILDILIKSGSLSEVILLLYNLNKDVNVQATHYKILSTRCDEMSSILWSFIEMVKHFLSEQSFEANVLSFDRLINDYGVSTDWAFDIWRSHYEHQSYSSDDLTGSFDSVIARASFRNVDFNIIDRDLFLTFWRISLYDVFFELELYDEEKKHLESELQKASSNKERNEISKTVENLMASCIAHQKSYQKNRQILSDKTSRWTESLANDNVASFLQYCIIPRVLFSPSDALFTVYFIFEALGYENVLKILGMLVRSRILGTLLFCSTSSEASNLGLFFKTLLERIEVLRETQPFDNDSLRELYELHSVIDEDIIDLLSEKNYMSIRNGIEFMKHMSSVFPIVHAHISRLIKTIENNLINDDREDIRLPSNALLGHLKARMRDAIEIQDLFELNDEERRHHRLDEKQEITDFENSLAAEKKEAETKERLKREAEGRKPSEKEKQRAKEQIDLSLPSGPSRFGKTPALPMFEILNEMWDVIGCLERNHVLSLSRYIRNRKVLSELRNIEEENVNSLQAYRKKLAEVLEAYFKSLVTFEDHEKFKQGLESILVACKTVTNPYRTSSNTAHHHNRESSGSRRFELAYDEEPAAHTRDRYRNSEALNSKPAMKEANEGNGRDSRYGANQKNEKVSRYGARTNYKEKQRVEPSRGSDSASKNAELNSDHGSGQASFAVSSKGTEQKATSRYQPQTIHRGADNRASLSKSPIPTGPARARNTLENQTTRGAESRFVAGESRFKRSLSVARNGDRGKFSGSSSELGKRAREESNQEQISKRSKVDPEGPRNRYGPRATKRYDNPAAVANPDNRDRGKQNPSSYNKRNDSFKSKLPSGPKGDGNHSRFGN</sequence>
<feature type="coiled-coil region" evidence="5">
    <location>
        <begin position="938"/>
        <end position="965"/>
    </location>
</feature>
<evidence type="ECO:0000256" key="6">
    <source>
        <dbReference type="SAM" id="MobiDB-lite"/>
    </source>
</evidence>
<feature type="compositionally biased region" description="Basic and acidic residues" evidence="6">
    <location>
        <begin position="357"/>
        <end position="375"/>
    </location>
</feature>
<evidence type="ECO:0000313" key="11">
    <source>
        <dbReference type="Proteomes" id="UP000190831"/>
    </source>
</evidence>
<dbReference type="STRING" id="4955.A0A1G4MID6"/>
<feature type="domain" description="THO complex subunitTHOC2 C-terminal" evidence="7">
    <location>
        <begin position="1095"/>
        <end position="1170"/>
    </location>
</feature>
<feature type="domain" description="THO complex subunitTHOC2 N-terminal" evidence="8">
    <location>
        <begin position="634"/>
        <end position="708"/>
    </location>
</feature>
<proteinExistence type="inferred from homology"/>
<feature type="compositionally biased region" description="Polar residues" evidence="6">
    <location>
        <begin position="1443"/>
        <end position="1483"/>
    </location>
</feature>
<dbReference type="PANTHER" id="PTHR21597:SF0">
    <property type="entry name" value="THO COMPLEX SUBUNIT 2"/>
    <property type="match status" value="1"/>
</dbReference>
<keyword evidence="4" id="KW-0539">Nucleus</keyword>
<keyword evidence="5" id="KW-0175">Coiled coil</keyword>
<feature type="compositionally biased region" description="Basic and acidic residues" evidence="6">
    <location>
        <begin position="1431"/>
        <end position="1442"/>
    </location>
</feature>
<comment type="similarity">
    <text evidence="2">Belongs to the THOC2 family.</text>
</comment>
<feature type="compositionally biased region" description="Basic and acidic residues" evidence="6">
    <location>
        <begin position="1211"/>
        <end position="1243"/>
    </location>
</feature>
<evidence type="ECO:0000256" key="2">
    <source>
        <dbReference type="ARBA" id="ARBA00007857"/>
    </source>
</evidence>
<organism evidence="10 11">
    <name type="scientific">Lachancea fermentati</name>
    <name type="common">Zygosaccharomyces fermentati</name>
    <dbReference type="NCBI Taxonomy" id="4955"/>
    <lineage>
        <taxon>Eukaryota</taxon>
        <taxon>Fungi</taxon>
        <taxon>Dikarya</taxon>
        <taxon>Ascomycota</taxon>
        <taxon>Saccharomycotina</taxon>
        <taxon>Saccharomycetes</taxon>
        <taxon>Saccharomycetales</taxon>
        <taxon>Saccharomycetaceae</taxon>
        <taxon>Lachancea</taxon>
    </lineage>
</organism>
<dbReference type="GO" id="GO:0000445">
    <property type="term" value="C:THO complex part of transcription export complex"/>
    <property type="evidence" value="ECO:0007669"/>
    <property type="project" value="TreeGrafter"/>
</dbReference>
<feature type="region of interest" description="Disordered" evidence="6">
    <location>
        <begin position="348"/>
        <end position="376"/>
    </location>
</feature>
<dbReference type="OrthoDB" id="29024at2759"/>
<evidence type="ECO:0000256" key="1">
    <source>
        <dbReference type="ARBA" id="ARBA00004123"/>
    </source>
</evidence>
<feature type="domain" description="THO complex subunit 2 N-terminal" evidence="9">
    <location>
        <begin position="26"/>
        <end position="632"/>
    </location>
</feature>
<accession>A0A1G4MID6</accession>
<dbReference type="PANTHER" id="PTHR21597">
    <property type="entry name" value="THO2 PROTEIN"/>
    <property type="match status" value="1"/>
</dbReference>
<feature type="region of interest" description="Disordered" evidence="6">
    <location>
        <begin position="1195"/>
        <end position="1251"/>
    </location>
</feature>
<evidence type="ECO:0000259" key="7">
    <source>
        <dbReference type="Pfam" id="PF11262"/>
    </source>
</evidence>
<dbReference type="GO" id="GO:0006406">
    <property type="term" value="P:mRNA export from nucleus"/>
    <property type="evidence" value="ECO:0007669"/>
    <property type="project" value="InterPro"/>
</dbReference>
<name>A0A1G4MID6_LACFM</name>
<dbReference type="InterPro" id="IPR021418">
    <property type="entry name" value="THO_THOC2_C"/>
</dbReference>
<feature type="region of interest" description="Disordered" evidence="6">
    <location>
        <begin position="1353"/>
        <end position="1635"/>
    </location>
</feature>
<evidence type="ECO:0000256" key="3">
    <source>
        <dbReference type="ARBA" id="ARBA00019596"/>
    </source>
</evidence>
<dbReference type="EMBL" id="LT598486">
    <property type="protein sequence ID" value="SCW03512.1"/>
    <property type="molecule type" value="Genomic_DNA"/>
</dbReference>
<dbReference type="InterPro" id="IPR021726">
    <property type="entry name" value="THO_THOC2_N"/>
</dbReference>
<feature type="compositionally biased region" description="Basic and acidic residues" evidence="6">
    <location>
        <begin position="1365"/>
        <end position="1391"/>
    </location>
</feature>
<dbReference type="Pfam" id="PF11262">
    <property type="entry name" value="Tho2"/>
    <property type="match status" value="2"/>
</dbReference>
<gene>
    <name evidence="10" type="ORF">LAFE_0G12112G</name>
</gene>
<dbReference type="Pfam" id="PF16134">
    <property type="entry name" value="THOC2_N"/>
    <property type="match status" value="1"/>
</dbReference>
<evidence type="ECO:0000256" key="5">
    <source>
        <dbReference type="SAM" id="Coils"/>
    </source>
</evidence>
<comment type="subcellular location">
    <subcellularLocation>
        <location evidence="1">Nucleus</location>
    </subcellularLocation>
</comment>
<keyword evidence="11" id="KW-1185">Reference proteome</keyword>
<evidence type="ECO:0000259" key="9">
    <source>
        <dbReference type="Pfam" id="PF16134"/>
    </source>
</evidence>
<dbReference type="OMA" id="NQKLWLM"/>